<dbReference type="GO" id="GO:0007411">
    <property type="term" value="P:axon guidance"/>
    <property type="evidence" value="ECO:0007669"/>
    <property type="project" value="TreeGrafter"/>
</dbReference>
<dbReference type="GO" id="GO:0005615">
    <property type="term" value="C:extracellular space"/>
    <property type="evidence" value="ECO:0007669"/>
    <property type="project" value="TreeGrafter"/>
</dbReference>
<dbReference type="GO" id="GO:0030335">
    <property type="term" value="P:positive regulation of cell migration"/>
    <property type="evidence" value="ECO:0007669"/>
    <property type="project" value="TreeGrafter"/>
</dbReference>
<evidence type="ECO:0000313" key="9">
    <source>
        <dbReference type="EMBL" id="GLD55539.1"/>
    </source>
</evidence>
<comment type="caution">
    <text evidence="9">The sequence shown here is derived from an EMBL/GenBank/DDBJ whole genome shotgun (WGS) entry which is preliminary data.</text>
</comment>
<gene>
    <name evidence="9" type="ORF">AKAME5_000799600</name>
</gene>
<protein>
    <submittedName>
        <fullName evidence="9">Semaphorin-7A-like protein</fullName>
    </submittedName>
</protein>
<dbReference type="Pfam" id="PF01437">
    <property type="entry name" value="PSI"/>
    <property type="match status" value="1"/>
</dbReference>
<dbReference type="InterPro" id="IPR015943">
    <property type="entry name" value="WD40/YVTN_repeat-like_dom_sf"/>
</dbReference>
<evidence type="ECO:0000259" key="8">
    <source>
        <dbReference type="PROSITE" id="PS51004"/>
    </source>
</evidence>
<dbReference type="SUPFAM" id="SSF48726">
    <property type="entry name" value="Immunoglobulin"/>
    <property type="match status" value="1"/>
</dbReference>
<dbReference type="SUPFAM" id="SSF101912">
    <property type="entry name" value="Sema domain"/>
    <property type="match status" value="1"/>
</dbReference>
<dbReference type="Gene3D" id="2.60.40.10">
    <property type="entry name" value="Immunoglobulins"/>
    <property type="match status" value="1"/>
</dbReference>
<keyword evidence="10" id="KW-1185">Reference proteome</keyword>
<feature type="domain" description="Sema" evidence="8">
    <location>
        <begin position="1"/>
        <end position="435"/>
    </location>
</feature>
<reference evidence="9" key="1">
    <citation type="submission" date="2022-08" db="EMBL/GenBank/DDBJ databases">
        <title>Genome sequencing of akame (Lates japonicus).</title>
        <authorList>
            <person name="Hashiguchi Y."/>
            <person name="Takahashi H."/>
        </authorList>
    </citation>
    <scope>NUCLEOTIDE SEQUENCE</scope>
    <source>
        <strain evidence="9">Kochi</strain>
    </source>
</reference>
<comment type="caution">
    <text evidence="6">Lacks conserved residue(s) required for the propagation of feature annotation.</text>
</comment>
<dbReference type="InterPro" id="IPR027231">
    <property type="entry name" value="Semaphorin"/>
</dbReference>
<sequence length="603" mass="68131">MTFTAKETAVKRSPLPGQHVPVRILLNEQPDTVTVAGPTHLYSYNFQYPQEVTPVKRKLLWHGCADSAPQKDCNYRITVVHKRKEADMVFVCGTNGQEMLCCDMNLSEKLPTCIPSKKVQSIYGGIKEGESSALVESAESADLYITHSGSQEYVGIHKFGKDRVGPANHNKEQHYVGLMLSRQRDNPSQDKVYAFYKEKNRDTGFHSDMWLPFVTQVCMSDTGGPKNNLQFSWTSQMNARLFCGDSSSRQHFSELVDVATVHADWWQDTRIYALFRNEWGMSAVCVYTIKDIDSIFKNSPFKGFSSYNQKSRPRECVPDSTKIPVDIMRVIEKTSEMEDWVQPVNKSAPLLFNHHNYTHIYADSSQQKRSDHDTVLFLSLNNGGIHKVMQTKSQAFVIAEYRPFDSQTHIQNIILHASSSKLYVSSRSELVQVDVANCAKYGDSCQDCVLARDPYCGWNGTHCTPETQGTLQDLATGDYTICNGEPEKAFRYSGVAHRAENSITLPSQSKYFLQCPVSSHHAQYTWHHNERSTSCRSKDQECLFLINSMSPEEVGTYCCVSEELGYSKVLVKLNLELESRATGRLSSPLVWVCLMAALIKNLS</sequence>
<dbReference type="Pfam" id="PF01403">
    <property type="entry name" value="Sema"/>
    <property type="match status" value="1"/>
</dbReference>
<evidence type="ECO:0000256" key="6">
    <source>
        <dbReference type="PROSITE-ProRule" id="PRU00352"/>
    </source>
</evidence>
<dbReference type="SUPFAM" id="SSF103575">
    <property type="entry name" value="Plexin repeat"/>
    <property type="match status" value="1"/>
</dbReference>
<dbReference type="GO" id="GO:0005886">
    <property type="term" value="C:plasma membrane"/>
    <property type="evidence" value="ECO:0007669"/>
    <property type="project" value="TreeGrafter"/>
</dbReference>
<evidence type="ECO:0000256" key="5">
    <source>
        <dbReference type="ARBA" id="ARBA00023180"/>
    </source>
</evidence>
<organism evidence="9 10">
    <name type="scientific">Lates japonicus</name>
    <name type="common">Japanese lates</name>
    <dbReference type="NCBI Taxonomy" id="270547"/>
    <lineage>
        <taxon>Eukaryota</taxon>
        <taxon>Metazoa</taxon>
        <taxon>Chordata</taxon>
        <taxon>Craniata</taxon>
        <taxon>Vertebrata</taxon>
        <taxon>Euteleostomi</taxon>
        <taxon>Actinopterygii</taxon>
        <taxon>Neopterygii</taxon>
        <taxon>Teleostei</taxon>
        <taxon>Neoteleostei</taxon>
        <taxon>Acanthomorphata</taxon>
        <taxon>Carangaria</taxon>
        <taxon>Carangaria incertae sedis</taxon>
        <taxon>Centropomidae</taxon>
        <taxon>Lates</taxon>
    </lineage>
</organism>
<evidence type="ECO:0000256" key="3">
    <source>
        <dbReference type="ARBA" id="ARBA00023136"/>
    </source>
</evidence>
<dbReference type="InterPro" id="IPR036352">
    <property type="entry name" value="Semap_dom_sf"/>
</dbReference>
<dbReference type="PROSITE" id="PS50835">
    <property type="entry name" value="IG_LIKE"/>
    <property type="match status" value="1"/>
</dbReference>
<evidence type="ECO:0000256" key="1">
    <source>
        <dbReference type="ARBA" id="ARBA00004370"/>
    </source>
</evidence>
<dbReference type="InterPro" id="IPR016201">
    <property type="entry name" value="PSI"/>
</dbReference>
<dbReference type="PANTHER" id="PTHR11036">
    <property type="entry name" value="SEMAPHORIN"/>
    <property type="match status" value="1"/>
</dbReference>
<dbReference type="InterPro" id="IPR001627">
    <property type="entry name" value="Semap_dom"/>
</dbReference>
<keyword evidence="4" id="KW-1015">Disulfide bond</keyword>
<dbReference type="EMBL" id="BRZM01000022">
    <property type="protein sequence ID" value="GLD55539.1"/>
    <property type="molecule type" value="Genomic_DNA"/>
</dbReference>
<proteinExistence type="inferred from homology"/>
<dbReference type="GO" id="GO:0043931">
    <property type="term" value="P:ossification involved in bone maturation"/>
    <property type="evidence" value="ECO:0007669"/>
    <property type="project" value="TreeGrafter"/>
</dbReference>
<comment type="subcellular location">
    <subcellularLocation>
        <location evidence="1">Membrane</location>
    </subcellularLocation>
</comment>
<dbReference type="PROSITE" id="PS51004">
    <property type="entry name" value="SEMA"/>
    <property type="match status" value="1"/>
</dbReference>
<dbReference type="GO" id="GO:0030215">
    <property type="term" value="F:semaphorin receptor binding"/>
    <property type="evidence" value="ECO:0007669"/>
    <property type="project" value="InterPro"/>
</dbReference>
<dbReference type="SMART" id="SM00630">
    <property type="entry name" value="Sema"/>
    <property type="match status" value="1"/>
</dbReference>
<dbReference type="SMART" id="SM00423">
    <property type="entry name" value="PSI"/>
    <property type="match status" value="1"/>
</dbReference>
<evidence type="ECO:0000256" key="4">
    <source>
        <dbReference type="ARBA" id="ARBA00023157"/>
    </source>
</evidence>
<dbReference type="Gene3D" id="3.30.1680.10">
    <property type="entry name" value="ligand-binding face of the semaphorins, domain 2"/>
    <property type="match status" value="1"/>
</dbReference>
<dbReference type="InterPro" id="IPR007110">
    <property type="entry name" value="Ig-like_dom"/>
</dbReference>
<comment type="similarity">
    <text evidence="2">Belongs to the semaphorin family.</text>
</comment>
<dbReference type="FunFam" id="2.60.40.10:FF:001170">
    <property type="entry name" value="Sema domain, immunoglobulin domain (Ig), short basic domain, secreted, (Semaphorin) 3F"/>
    <property type="match status" value="1"/>
</dbReference>
<dbReference type="PANTHER" id="PTHR11036:SF144">
    <property type="entry name" value="SEMAPHORIN-7A-LIKE"/>
    <property type="match status" value="1"/>
</dbReference>
<keyword evidence="5" id="KW-0325">Glycoprotein</keyword>
<dbReference type="InterPro" id="IPR002165">
    <property type="entry name" value="Plexin_repeat"/>
</dbReference>
<accession>A0AAD3MKL8</accession>
<dbReference type="GO" id="GO:0071526">
    <property type="term" value="P:semaphorin-plexin signaling pathway"/>
    <property type="evidence" value="ECO:0007669"/>
    <property type="project" value="TreeGrafter"/>
</dbReference>
<dbReference type="Proteomes" id="UP001279410">
    <property type="component" value="Unassembled WGS sequence"/>
</dbReference>
<dbReference type="GO" id="GO:0045499">
    <property type="term" value="F:chemorepellent activity"/>
    <property type="evidence" value="ECO:0007669"/>
    <property type="project" value="TreeGrafter"/>
</dbReference>
<evidence type="ECO:0000259" key="7">
    <source>
        <dbReference type="PROSITE" id="PS50835"/>
    </source>
</evidence>
<evidence type="ECO:0000313" key="10">
    <source>
        <dbReference type="Proteomes" id="UP001279410"/>
    </source>
</evidence>
<dbReference type="AlphaFoldDB" id="A0AAD3MKL8"/>
<name>A0AAD3MKL8_LATJO</name>
<dbReference type="GO" id="GO:0000122">
    <property type="term" value="P:negative regulation of transcription by RNA polymerase II"/>
    <property type="evidence" value="ECO:0007669"/>
    <property type="project" value="TreeGrafter"/>
</dbReference>
<dbReference type="InterPro" id="IPR013783">
    <property type="entry name" value="Ig-like_fold"/>
</dbReference>
<feature type="domain" description="Ig-like" evidence="7">
    <location>
        <begin position="486"/>
        <end position="576"/>
    </location>
</feature>
<dbReference type="InterPro" id="IPR036179">
    <property type="entry name" value="Ig-like_dom_sf"/>
</dbReference>
<dbReference type="Gene3D" id="2.130.10.10">
    <property type="entry name" value="YVTN repeat-like/Quinoprotein amine dehydrogenase"/>
    <property type="match status" value="1"/>
</dbReference>
<evidence type="ECO:0000256" key="2">
    <source>
        <dbReference type="ARBA" id="ARBA00009492"/>
    </source>
</evidence>
<dbReference type="GO" id="GO:0001755">
    <property type="term" value="P:neural crest cell migration"/>
    <property type="evidence" value="ECO:0007669"/>
    <property type="project" value="TreeGrafter"/>
</dbReference>
<keyword evidence="3" id="KW-0472">Membrane</keyword>